<dbReference type="AlphaFoldDB" id="U1PPK4"/>
<evidence type="ECO:0000313" key="2">
    <source>
        <dbReference type="Proteomes" id="UP000016498"/>
    </source>
</evidence>
<name>U1PPK4_9ACTO</name>
<protein>
    <submittedName>
        <fullName evidence="1">Uncharacterized protein</fullName>
    </submittedName>
</protein>
<dbReference type="HOGENOM" id="CLU_2271353_0_0_11"/>
<comment type="caution">
    <text evidence="1">The sequence shown here is derived from an EMBL/GenBank/DDBJ whole genome shotgun (WGS) entry which is preliminary data.</text>
</comment>
<evidence type="ECO:0000313" key="1">
    <source>
        <dbReference type="EMBL" id="ERH18070.1"/>
    </source>
</evidence>
<gene>
    <name evidence="1" type="ORF">HMPREF1549_02078</name>
</gene>
<accession>U1PPK4</accession>
<sequence length="102" mass="10927">MADSLTGAHSARNVSLSHTAAVAHGDEITDQRMVGSDQAARMLVSRGVWVLAEKLVDVHVSHRLVGYIGSDILVSASILRGAHRCISHHLIHGVCAQDSKRL</sequence>
<dbReference type="EMBL" id="AWSD01000223">
    <property type="protein sequence ID" value="ERH18070.1"/>
    <property type="molecule type" value="Genomic_DNA"/>
</dbReference>
<proteinExistence type="predicted"/>
<dbReference type="Proteomes" id="UP000016498">
    <property type="component" value="Unassembled WGS sequence"/>
</dbReference>
<reference evidence="1 2" key="1">
    <citation type="submission" date="2013-06" db="EMBL/GenBank/DDBJ databases">
        <authorList>
            <person name="Weinstock G."/>
            <person name="Sodergren E."/>
            <person name="Lobos E.A."/>
            <person name="Fulton L."/>
            <person name="Fulton R."/>
            <person name="Courtney L."/>
            <person name="Fronick C."/>
            <person name="O'Laughlin M."/>
            <person name="Godfrey J."/>
            <person name="Wilson R.M."/>
            <person name="Miner T."/>
            <person name="Farmer C."/>
            <person name="Delehaunty K."/>
            <person name="Cordes M."/>
            <person name="Minx P."/>
            <person name="Tomlinson C."/>
            <person name="Chen J."/>
            <person name="Wollam A."/>
            <person name="Pepin K.H."/>
            <person name="Bhonagiri V."/>
            <person name="Zhang X."/>
            <person name="Warren W."/>
            <person name="Mitreva M."/>
            <person name="Mardis E.R."/>
            <person name="Wilson R.K."/>
        </authorList>
    </citation>
    <scope>NUCLEOTIDE SEQUENCE [LARGE SCALE GENOMIC DNA]</scope>
    <source>
        <strain evidence="1 2">F0510</strain>
    </source>
</reference>
<organism evidence="1 2">
    <name type="scientific">Actinomyces johnsonii F0510</name>
    <dbReference type="NCBI Taxonomy" id="1227262"/>
    <lineage>
        <taxon>Bacteria</taxon>
        <taxon>Bacillati</taxon>
        <taxon>Actinomycetota</taxon>
        <taxon>Actinomycetes</taxon>
        <taxon>Actinomycetales</taxon>
        <taxon>Actinomycetaceae</taxon>
        <taxon>Actinomyces</taxon>
    </lineage>
</organism>